<feature type="region of interest" description="Disordered" evidence="1">
    <location>
        <begin position="103"/>
        <end position="147"/>
    </location>
</feature>
<gene>
    <name evidence="2" type="ORF">GCM10009564_39310</name>
</gene>
<sequence length="147" mass="15154">MPLLAIGVSVVCNVAVPRTCWEWSRCPTAAPRPSAGEQREVRRRGDPGRLVEQAGQEGGPAVRTGVGFRADGGRVRGGGLSAVRAHRPPVRVGFVDAARGGLCGGGGTEGADGEQGGRHGTRGGRAQGLAVESHGRSSRVPMKATRR</sequence>
<proteinExistence type="predicted"/>
<reference evidence="3" key="1">
    <citation type="journal article" date="2019" name="Int. J. Syst. Evol. Microbiol.">
        <title>The Global Catalogue of Microorganisms (GCM) 10K type strain sequencing project: providing services to taxonomists for standard genome sequencing and annotation.</title>
        <authorList>
            <consortium name="The Broad Institute Genomics Platform"/>
            <consortium name="The Broad Institute Genome Sequencing Center for Infectious Disease"/>
            <person name="Wu L."/>
            <person name="Ma J."/>
        </authorList>
    </citation>
    <scope>NUCLEOTIDE SEQUENCE [LARGE SCALE GENOMIC DNA]</scope>
    <source>
        <strain evidence="3">JCM 11269</strain>
    </source>
</reference>
<feature type="region of interest" description="Disordered" evidence="1">
    <location>
        <begin position="25"/>
        <end position="74"/>
    </location>
</feature>
<evidence type="ECO:0008006" key="4">
    <source>
        <dbReference type="Google" id="ProtNLM"/>
    </source>
</evidence>
<dbReference type="EMBL" id="BAAAHU010000044">
    <property type="protein sequence ID" value="GAA1013243.1"/>
    <property type="molecule type" value="Genomic_DNA"/>
</dbReference>
<evidence type="ECO:0000256" key="1">
    <source>
        <dbReference type="SAM" id="MobiDB-lite"/>
    </source>
</evidence>
<comment type="caution">
    <text evidence="2">The sequence shown here is derived from an EMBL/GenBank/DDBJ whole genome shotgun (WGS) entry which is preliminary data.</text>
</comment>
<keyword evidence="3" id="KW-1185">Reference proteome</keyword>
<evidence type="ECO:0000313" key="2">
    <source>
        <dbReference type="EMBL" id="GAA1013243.1"/>
    </source>
</evidence>
<feature type="compositionally biased region" description="Basic and acidic residues" evidence="1">
    <location>
        <begin position="37"/>
        <end position="49"/>
    </location>
</feature>
<dbReference type="Proteomes" id="UP001501072">
    <property type="component" value="Unassembled WGS sequence"/>
</dbReference>
<evidence type="ECO:0000313" key="3">
    <source>
        <dbReference type="Proteomes" id="UP001501072"/>
    </source>
</evidence>
<accession>A0ABP4DKD1</accession>
<organism evidence="2 3">
    <name type="scientific">Streptomyces thermogriseus</name>
    <dbReference type="NCBI Taxonomy" id="75292"/>
    <lineage>
        <taxon>Bacteria</taxon>
        <taxon>Bacillati</taxon>
        <taxon>Actinomycetota</taxon>
        <taxon>Actinomycetes</taxon>
        <taxon>Kitasatosporales</taxon>
        <taxon>Streptomycetaceae</taxon>
        <taxon>Streptomyces</taxon>
    </lineage>
</organism>
<feature type="compositionally biased region" description="Gly residues" evidence="1">
    <location>
        <begin position="103"/>
        <end position="114"/>
    </location>
</feature>
<protein>
    <recommendedName>
        <fullName evidence="4">Secreted protein</fullName>
    </recommendedName>
</protein>
<name>A0ABP4DKD1_9ACTN</name>